<gene>
    <name evidence="1" type="ORF">P8192_14155</name>
</gene>
<proteinExistence type="predicted"/>
<keyword evidence="2" id="KW-1185">Reference proteome</keyword>
<protein>
    <recommendedName>
        <fullName evidence="3">Asp23/Gls24 family envelope stress response protein</fullName>
    </recommendedName>
</protein>
<evidence type="ECO:0000313" key="2">
    <source>
        <dbReference type="Proteomes" id="UP001219037"/>
    </source>
</evidence>
<dbReference type="Proteomes" id="UP001219037">
    <property type="component" value="Chromosome"/>
</dbReference>
<dbReference type="EMBL" id="CP121252">
    <property type="protein sequence ID" value="WFP16501.1"/>
    <property type="molecule type" value="Genomic_DNA"/>
</dbReference>
<reference evidence="1 2" key="1">
    <citation type="submission" date="2023-04" db="EMBL/GenBank/DDBJ databases">
        <title>Funneling lignin-derived compounds into biodiesel using alkali-halophilic Citricoccus sp. P2.</title>
        <authorList>
            <person name="Luo C.-B."/>
        </authorList>
    </citation>
    <scope>NUCLEOTIDE SEQUENCE [LARGE SCALE GENOMIC DNA]</scope>
    <source>
        <strain evidence="1 2">P2</strain>
    </source>
</reference>
<dbReference type="RefSeq" id="WP_278157641.1">
    <property type="nucleotide sequence ID" value="NZ_CP121252.1"/>
</dbReference>
<evidence type="ECO:0000313" key="1">
    <source>
        <dbReference type="EMBL" id="WFP16501.1"/>
    </source>
</evidence>
<evidence type="ECO:0008006" key="3">
    <source>
        <dbReference type="Google" id="ProtNLM"/>
    </source>
</evidence>
<sequence length="184" mass="21292">MSTDDILECGRSIDDVWDNLDRPPTEHEQSCTYCIEARRRFTRLRDLTEQAREADEKHEISPELAQRVVDFARSHVRRGKPVPVYRTPTTDLSFSEYVFLSTIRRVVDSYTGVLARRSRIHVDENPDGGRTRMSIRVSLVVDPRIWRSGYDEQLRSALIHTFASELGVELTSVDLVLEDLHYDA</sequence>
<name>A0ABY8H669_9MICC</name>
<accession>A0ABY8H669</accession>
<organism evidence="1 2">
    <name type="scientific">Citricoccus muralis</name>
    <dbReference type="NCBI Taxonomy" id="169134"/>
    <lineage>
        <taxon>Bacteria</taxon>
        <taxon>Bacillati</taxon>
        <taxon>Actinomycetota</taxon>
        <taxon>Actinomycetes</taxon>
        <taxon>Micrococcales</taxon>
        <taxon>Micrococcaceae</taxon>
        <taxon>Citricoccus</taxon>
    </lineage>
</organism>